<protein>
    <recommendedName>
        <fullName evidence="5">DUF4136 domain-containing protein</fullName>
    </recommendedName>
</protein>
<evidence type="ECO:0000313" key="4">
    <source>
        <dbReference type="Proteomes" id="UP000290218"/>
    </source>
</evidence>
<reference evidence="3 4" key="1">
    <citation type="submission" date="2019-01" db="EMBL/GenBank/DDBJ databases">
        <title>Lacunisphaera sp. strain TWA-58.</title>
        <authorList>
            <person name="Chen W.-M."/>
        </authorList>
    </citation>
    <scope>NUCLEOTIDE SEQUENCE [LARGE SCALE GENOMIC DNA]</scope>
    <source>
        <strain evidence="3 4">TWA-58</strain>
    </source>
</reference>
<dbReference type="EMBL" id="SDHX01000001">
    <property type="protein sequence ID" value="RXK56561.1"/>
    <property type="molecule type" value="Genomic_DNA"/>
</dbReference>
<evidence type="ECO:0000313" key="3">
    <source>
        <dbReference type="EMBL" id="RXK56561.1"/>
    </source>
</evidence>
<dbReference type="AlphaFoldDB" id="A0A4Q1CC85"/>
<feature type="region of interest" description="Disordered" evidence="1">
    <location>
        <begin position="170"/>
        <end position="342"/>
    </location>
</feature>
<dbReference type="Proteomes" id="UP000290218">
    <property type="component" value="Unassembled WGS sequence"/>
</dbReference>
<feature type="compositionally biased region" description="Low complexity" evidence="1">
    <location>
        <begin position="245"/>
        <end position="259"/>
    </location>
</feature>
<accession>A0A4Q1CC85</accession>
<feature type="chain" id="PRO_5020277587" description="DUF4136 domain-containing protein" evidence="2">
    <location>
        <begin position="30"/>
        <end position="342"/>
    </location>
</feature>
<dbReference type="OrthoDB" id="9945598at2"/>
<dbReference type="RefSeq" id="WP_129047929.1">
    <property type="nucleotide sequence ID" value="NZ_SDHX01000001.1"/>
</dbReference>
<feature type="signal peptide" evidence="2">
    <location>
        <begin position="1"/>
        <end position="29"/>
    </location>
</feature>
<gene>
    <name evidence="3" type="ORF">ESB00_12045</name>
</gene>
<dbReference type="PROSITE" id="PS51257">
    <property type="entry name" value="PROKAR_LIPOPROTEIN"/>
    <property type="match status" value="1"/>
</dbReference>
<feature type="compositionally biased region" description="Pro residues" evidence="1">
    <location>
        <begin position="304"/>
        <end position="316"/>
    </location>
</feature>
<name>A0A4Q1CC85_9BACT</name>
<feature type="compositionally biased region" description="Basic and acidic residues" evidence="1">
    <location>
        <begin position="170"/>
        <end position="182"/>
    </location>
</feature>
<feature type="compositionally biased region" description="Low complexity" evidence="1">
    <location>
        <begin position="291"/>
        <end position="303"/>
    </location>
</feature>
<feature type="compositionally biased region" description="Basic and acidic residues" evidence="1">
    <location>
        <begin position="331"/>
        <end position="342"/>
    </location>
</feature>
<sequence length="342" mass="38568">MKTCVRLGAMVLVLSLVGLFAGCASQSSAYRRQAADDFEIVETSTKRTFSDREMAYLRAKAIEYLNREGQTGSGDYYLKINLAEEAGQPKDEWVVVRYSRFPEAEVRMVASYPSTSYPLYPRYSYDYSPFGWFGFNAFTFRYYDDPYYGYGSYYPSWTYPHYTGNWRHPDRRPDHRPDRDPPTTDGRPNGALKPSYVPSQGDRTRWSGNNRDNDNRGRDRGNQTSNNGGTRPNWRDRDNRSDAQNTGSTYSPSSNSGSNRPATRSDFHRDRSTSGDNSSNRGRDYSPPPSSQSSTATESRSYSPPAPSYTPPPSYSPPASSESSQPATRSVLHDGGRTAREP</sequence>
<keyword evidence="2" id="KW-0732">Signal</keyword>
<feature type="compositionally biased region" description="Basic and acidic residues" evidence="1">
    <location>
        <begin position="211"/>
        <end position="221"/>
    </location>
</feature>
<feature type="compositionally biased region" description="Basic and acidic residues" evidence="1">
    <location>
        <begin position="263"/>
        <end position="273"/>
    </location>
</feature>
<evidence type="ECO:0000256" key="2">
    <source>
        <dbReference type="SAM" id="SignalP"/>
    </source>
</evidence>
<evidence type="ECO:0008006" key="5">
    <source>
        <dbReference type="Google" id="ProtNLM"/>
    </source>
</evidence>
<feature type="compositionally biased region" description="Low complexity" evidence="1">
    <location>
        <begin position="317"/>
        <end position="327"/>
    </location>
</feature>
<proteinExistence type="predicted"/>
<keyword evidence="4" id="KW-1185">Reference proteome</keyword>
<comment type="caution">
    <text evidence="3">The sequence shown here is derived from an EMBL/GenBank/DDBJ whole genome shotgun (WGS) entry which is preliminary data.</text>
</comment>
<evidence type="ECO:0000256" key="1">
    <source>
        <dbReference type="SAM" id="MobiDB-lite"/>
    </source>
</evidence>
<organism evidence="3 4">
    <name type="scientific">Oleiharenicola lentus</name>
    <dbReference type="NCBI Taxonomy" id="2508720"/>
    <lineage>
        <taxon>Bacteria</taxon>
        <taxon>Pseudomonadati</taxon>
        <taxon>Verrucomicrobiota</taxon>
        <taxon>Opitutia</taxon>
        <taxon>Opitutales</taxon>
        <taxon>Opitutaceae</taxon>
        <taxon>Oleiharenicola</taxon>
    </lineage>
</organism>